<evidence type="ECO:0000313" key="2">
    <source>
        <dbReference type="EMBL" id="WYX99555.1"/>
    </source>
</evidence>
<sequence>MILSIDGGATKTCAILFDEADKTFLSSGISGPSNFLTVSQDVSEDNINDAMDQALTQAGMDLSQVRYVILGIAGAGDSKEATALGNRIVRNVMGNHPYTLENDGYLAYRMSNMFQDGIIFAPGTGSVGFYQKEGKINRIGGWGWFAGDEGSASWMAKRCITLAQRQKDGILQGDSLVKLVEEYFQNDFRDVMGSLEGKKDKRHIALLAPRISTMASSGDETALSILQEAGEYAASVINAAMVNFRVCPEVSVLGGTVRSGKFFTNTITANSRCRPKFFYGYHVCVGGIVIGSREMGLQLTAKDRDFIISQLEADIKRKPAELLRDSLGFI</sequence>
<proteinExistence type="predicted"/>
<dbReference type="AlphaFoldDB" id="A0AAX4NFN9"/>
<dbReference type="KEGG" id="omr:OXIME_000087"/>
<dbReference type="PANTHER" id="PTHR43190">
    <property type="entry name" value="N-ACETYL-D-GLUCOSAMINE KINASE"/>
    <property type="match status" value="1"/>
</dbReference>
<reference evidence="2 3" key="1">
    <citation type="submission" date="2023-09" db="EMBL/GenBank/DDBJ databases">
        <authorList>
            <person name="Golyshina O.V."/>
            <person name="Lunev E.A."/>
            <person name="Bargiela R."/>
            <person name="Gaines M.C."/>
            <person name="Daum B."/>
            <person name="Bale N.J."/>
            <person name="Koenen M."/>
            <person name="Sinninghe Damst J.S."/>
            <person name="Yakimov M."/>
            <person name="Golyshin P.N."/>
        </authorList>
    </citation>
    <scope>NUCLEOTIDE SEQUENCE [LARGE SCALE GENOMIC DNA]</scope>
    <source>
        <strain evidence="2 3">M1</strain>
    </source>
</reference>
<dbReference type="InterPro" id="IPR052519">
    <property type="entry name" value="Euk-type_GlcNAc_Kinase"/>
</dbReference>
<name>A0AAX4NFN9_9ARCH</name>
<dbReference type="RefSeq" id="WP_393971528.1">
    <property type="nucleotide sequence ID" value="NZ_CP133772.1"/>
</dbReference>
<gene>
    <name evidence="2" type="ORF">OXIME_000087</name>
</gene>
<dbReference type="GO" id="GO:0016301">
    <property type="term" value="F:kinase activity"/>
    <property type="evidence" value="ECO:0007669"/>
    <property type="project" value="UniProtKB-KW"/>
</dbReference>
<dbReference type="InterPro" id="IPR043129">
    <property type="entry name" value="ATPase_NBD"/>
</dbReference>
<dbReference type="InterPro" id="IPR002731">
    <property type="entry name" value="ATPase_BadF"/>
</dbReference>
<dbReference type="Gene3D" id="3.30.420.40">
    <property type="match status" value="2"/>
</dbReference>
<organism evidence="2 3">
    <name type="scientific">Oxyplasma meridianum</name>
    <dbReference type="NCBI Taxonomy" id="3073602"/>
    <lineage>
        <taxon>Archaea</taxon>
        <taxon>Methanobacteriati</taxon>
        <taxon>Thermoplasmatota</taxon>
        <taxon>Thermoplasmata</taxon>
        <taxon>Thermoplasmatales</taxon>
        <taxon>Thermoplasmataceae</taxon>
        <taxon>Oxyplasma</taxon>
    </lineage>
</organism>
<dbReference type="SUPFAM" id="SSF53067">
    <property type="entry name" value="Actin-like ATPase domain"/>
    <property type="match status" value="2"/>
</dbReference>
<evidence type="ECO:0000259" key="1">
    <source>
        <dbReference type="Pfam" id="PF01869"/>
    </source>
</evidence>
<protein>
    <submittedName>
        <fullName evidence="2">N-acetylglucosamine kinase</fullName>
    </submittedName>
</protein>
<evidence type="ECO:0000313" key="3">
    <source>
        <dbReference type="Proteomes" id="UP001451606"/>
    </source>
</evidence>
<keyword evidence="2" id="KW-0418">Kinase</keyword>
<dbReference type="EMBL" id="CP133772">
    <property type="protein sequence ID" value="WYX99555.1"/>
    <property type="molecule type" value="Genomic_DNA"/>
</dbReference>
<keyword evidence="2" id="KW-0808">Transferase</keyword>
<keyword evidence="3" id="KW-1185">Reference proteome</keyword>
<accession>A0AAX4NFN9</accession>
<dbReference type="Pfam" id="PF01869">
    <property type="entry name" value="BcrAD_BadFG"/>
    <property type="match status" value="1"/>
</dbReference>
<dbReference type="Proteomes" id="UP001451606">
    <property type="component" value="Chromosome"/>
</dbReference>
<feature type="domain" description="ATPase BadF/BadG/BcrA/BcrD type" evidence="1">
    <location>
        <begin position="5"/>
        <end position="264"/>
    </location>
</feature>
<dbReference type="GeneID" id="95966811"/>
<dbReference type="PANTHER" id="PTHR43190:SF3">
    <property type="entry name" value="N-ACETYL-D-GLUCOSAMINE KINASE"/>
    <property type="match status" value="1"/>
</dbReference>